<organism evidence="2 3">
    <name type="scientific">Saccharothrix tamanrassetensis</name>
    <dbReference type="NCBI Taxonomy" id="1051531"/>
    <lineage>
        <taxon>Bacteria</taxon>
        <taxon>Bacillati</taxon>
        <taxon>Actinomycetota</taxon>
        <taxon>Actinomycetes</taxon>
        <taxon>Pseudonocardiales</taxon>
        <taxon>Pseudonocardiaceae</taxon>
        <taxon>Saccharothrix</taxon>
    </lineage>
</organism>
<accession>A0A841CER8</accession>
<keyword evidence="3" id="KW-1185">Reference proteome</keyword>
<dbReference type="RefSeq" id="WP_184689392.1">
    <property type="nucleotide sequence ID" value="NZ_JACHJN010000002.1"/>
</dbReference>
<reference evidence="2 3" key="1">
    <citation type="submission" date="2020-08" db="EMBL/GenBank/DDBJ databases">
        <title>Genomic Encyclopedia of Type Strains, Phase III (KMG-III): the genomes of soil and plant-associated and newly described type strains.</title>
        <authorList>
            <person name="Whitman W."/>
        </authorList>
    </citation>
    <scope>NUCLEOTIDE SEQUENCE [LARGE SCALE GENOMIC DNA]</scope>
    <source>
        <strain evidence="2 3">CECT 8640</strain>
    </source>
</reference>
<feature type="compositionally biased region" description="Polar residues" evidence="1">
    <location>
        <begin position="36"/>
        <end position="47"/>
    </location>
</feature>
<dbReference type="AlphaFoldDB" id="A0A841CER8"/>
<protein>
    <submittedName>
        <fullName evidence="2">Threonine/homoserine/homoserine lactone efflux protein</fullName>
    </submittedName>
</protein>
<comment type="caution">
    <text evidence="2">The sequence shown here is derived from an EMBL/GenBank/DDBJ whole genome shotgun (WGS) entry which is preliminary data.</text>
</comment>
<dbReference type="EMBL" id="JACHJN010000002">
    <property type="protein sequence ID" value="MBB5954864.1"/>
    <property type="molecule type" value="Genomic_DNA"/>
</dbReference>
<proteinExistence type="predicted"/>
<dbReference type="Proteomes" id="UP000547510">
    <property type="component" value="Unassembled WGS sequence"/>
</dbReference>
<feature type="region of interest" description="Disordered" evidence="1">
    <location>
        <begin position="20"/>
        <end position="47"/>
    </location>
</feature>
<gene>
    <name evidence="2" type="ORF">FHS29_001434</name>
</gene>
<name>A0A841CER8_9PSEU</name>
<sequence length="131" mass="13732">MARRDHLSYLTPWIFFTPTHQEDAPRQGHPLRKQFPTATTNPEPPLTSTAFVPQFAAPSRGGIPTRPTLLDTVHLAAEALAGTGCATTGAVIRKANLTARAKRRLDPGTGTVLPGLAGLPATGATATAGRT</sequence>
<evidence type="ECO:0000256" key="1">
    <source>
        <dbReference type="SAM" id="MobiDB-lite"/>
    </source>
</evidence>
<evidence type="ECO:0000313" key="2">
    <source>
        <dbReference type="EMBL" id="MBB5954864.1"/>
    </source>
</evidence>
<evidence type="ECO:0000313" key="3">
    <source>
        <dbReference type="Proteomes" id="UP000547510"/>
    </source>
</evidence>